<reference evidence="3" key="3">
    <citation type="submission" date="2022-06" db="UniProtKB">
        <authorList>
            <consortium name="EnsemblMetazoa"/>
        </authorList>
    </citation>
    <scope>IDENTIFICATION</scope>
</reference>
<reference evidence="4" key="1">
    <citation type="journal article" date="2020" name="PLoS Negl. Trop. Dis.">
        <title>High-quality nuclear genome for Sarcoptes scabiei-A critical resource for a neglected parasite.</title>
        <authorList>
            <person name="Korhonen P.K."/>
            <person name="Gasser R.B."/>
            <person name="Ma G."/>
            <person name="Wang T."/>
            <person name="Stroehlein A.J."/>
            <person name="Young N.D."/>
            <person name="Ang C.S."/>
            <person name="Fernando D.D."/>
            <person name="Lu H.C."/>
            <person name="Taylor S."/>
            <person name="Reynolds S.L."/>
            <person name="Mofiz E."/>
            <person name="Najaraj S.H."/>
            <person name="Gowda H."/>
            <person name="Madugundu A."/>
            <person name="Renuse S."/>
            <person name="Holt D."/>
            <person name="Pandey A."/>
            <person name="Papenfuss A.T."/>
            <person name="Fischer K."/>
        </authorList>
    </citation>
    <scope>NUCLEOTIDE SEQUENCE [LARGE SCALE GENOMIC DNA]</scope>
</reference>
<sequence>MRPIRPDLATKWHTRTRYLYLLIALITFSYTYYKTKDEKYEGEPDLDKSRMHRYLRLQNRHENVYRVIITPGIGIQTEQYNNQEYIKDYNRRKAEYETSLKAESIKETDLNEFDKDS</sequence>
<keyword evidence="1" id="KW-0812">Transmembrane</keyword>
<keyword evidence="4" id="KW-1185">Reference proteome</keyword>
<reference evidence="2" key="2">
    <citation type="submission" date="2020-01" db="EMBL/GenBank/DDBJ databases">
        <authorList>
            <person name="Korhonen P.K.K."/>
            <person name="Guangxu M.G."/>
            <person name="Wang T.W."/>
            <person name="Stroehlein A.J.S."/>
            <person name="Young N.D."/>
            <person name="Ang C.-S.A."/>
            <person name="Fernando D.W.F."/>
            <person name="Lu H.L."/>
            <person name="Taylor S.T."/>
            <person name="Ehtesham M.E.M."/>
            <person name="Najaraj S.H.N."/>
            <person name="Harsha G.H.G."/>
            <person name="Madugundu A.M."/>
            <person name="Renuse S.R."/>
            <person name="Holt D.H."/>
            <person name="Pandey A.P."/>
            <person name="Papenfuss A.P."/>
            <person name="Gasser R.B.G."/>
            <person name="Fischer K.F."/>
        </authorList>
    </citation>
    <scope>NUCLEOTIDE SEQUENCE</scope>
    <source>
        <strain evidence="2">SSS_KF_BRIS2020</strain>
    </source>
</reference>
<dbReference type="EMBL" id="WVUK01000053">
    <property type="protein sequence ID" value="KAF7494273.1"/>
    <property type="molecule type" value="Genomic_DNA"/>
</dbReference>
<name>A0A834RIK6_SARSC</name>
<proteinExistence type="predicted"/>
<dbReference type="EnsemblMetazoa" id="SSS_5924s_mrna">
    <property type="protein sequence ID" value="KAF7494273.1"/>
    <property type="gene ID" value="SSS_5924"/>
</dbReference>
<evidence type="ECO:0000313" key="3">
    <source>
        <dbReference type="EnsemblMetazoa" id="KAF7494273.1"/>
    </source>
</evidence>
<dbReference type="Proteomes" id="UP000070412">
    <property type="component" value="Unassembled WGS sequence"/>
</dbReference>
<keyword evidence="1" id="KW-0472">Membrane</keyword>
<organism evidence="2">
    <name type="scientific">Sarcoptes scabiei</name>
    <name type="common">Itch mite</name>
    <name type="synonym">Acarus scabiei</name>
    <dbReference type="NCBI Taxonomy" id="52283"/>
    <lineage>
        <taxon>Eukaryota</taxon>
        <taxon>Metazoa</taxon>
        <taxon>Ecdysozoa</taxon>
        <taxon>Arthropoda</taxon>
        <taxon>Chelicerata</taxon>
        <taxon>Arachnida</taxon>
        <taxon>Acari</taxon>
        <taxon>Acariformes</taxon>
        <taxon>Sarcoptiformes</taxon>
        <taxon>Astigmata</taxon>
        <taxon>Psoroptidia</taxon>
        <taxon>Sarcoptoidea</taxon>
        <taxon>Sarcoptidae</taxon>
        <taxon>Sarcoptinae</taxon>
        <taxon>Sarcoptes</taxon>
    </lineage>
</organism>
<evidence type="ECO:0000313" key="4">
    <source>
        <dbReference type="Proteomes" id="UP000070412"/>
    </source>
</evidence>
<dbReference type="AlphaFoldDB" id="A0A834RIK6"/>
<protein>
    <submittedName>
        <fullName evidence="2 3">Uncharacterized protein</fullName>
    </submittedName>
</protein>
<keyword evidence="1" id="KW-1133">Transmembrane helix</keyword>
<accession>A0A834RIK6</accession>
<gene>
    <name evidence="2" type="ORF">SSS_5924</name>
</gene>
<dbReference type="OrthoDB" id="10310369at2759"/>
<evidence type="ECO:0000256" key="1">
    <source>
        <dbReference type="SAM" id="Phobius"/>
    </source>
</evidence>
<evidence type="ECO:0000313" key="2">
    <source>
        <dbReference type="EMBL" id="KAF7494273.1"/>
    </source>
</evidence>
<feature type="transmembrane region" description="Helical" evidence="1">
    <location>
        <begin position="17"/>
        <end position="33"/>
    </location>
</feature>